<gene>
    <name evidence="1" type="primary">NGG1</name>
    <name evidence="1" type="ORF">H4R21_002463</name>
</gene>
<proteinExistence type="predicted"/>
<dbReference type="Proteomes" id="UP001140087">
    <property type="component" value="Unassembled WGS sequence"/>
</dbReference>
<evidence type="ECO:0000313" key="1">
    <source>
        <dbReference type="EMBL" id="KAJ2802320.1"/>
    </source>
</evidence>
<keyword evidence="2" id="KW-1185">Reference proteome</keyword>
<protein>
    <submittedName>
        <fullName evidence="1">Transcriptional regulator</fullName>
    </submittedName>
</protein>
<comment type="caution">
    <text evidence="1">The sequence shown here is derived from an EMBL/GenBank/DDBJ whole genome shotgun (WGS) entry which is preliminary data.</text>
</comment>
<organism evidence="1 2">
    <name type="scientific">Coemansia helicoidea</name>
    <dbReference type="NCBI Taxonomy" id="1286919"/>
    <lineage>
        <taxon>Eukaryota</taxon>
        <taxon>Fungi</taxon>
        <taxon>Fungi incertae sedis</taxon>
        <taxon>Zoopagomycota</taxon>
        <taxon>Kickxellomycotina</taxon>
        <taxon>Kickxellomycetes</taxon>
        <taxon>Kickxellales</taxon>
        <taxon>Kickxellaceae</taxon>
        <taxon>Coemansia</taxon>
    </lineage>
</organism>
<accession>A0ACC1L7Z8</accession>
<reference evidence="1" key="1">
    <citation type="submission" date="2022-07" db="EMBL/GenBank/DDBJ databases">
        <title>Phylogenomic reconstructions and comparative analyses of Kickxellomycotina fungi.</title>
        <authorList>
            <person name="Reynolds N.K."/>
            <person name="Stajich J.E."/>
            <person name="Barry K."/>
            <person name="Grigoriev I.V."/>
            <person name="Crous P."/>
            <person name="Smith M.E."/>
        </authorList>
    </citation>
    <scope>NUCLEOTIDE SEQUENCE</scope>
    <source>
        <strain evidence="1">BCRC 34780</strain>
    </source>
</reference>
<sequence>MSSLAQLSADEVQRSQLVAQFIAQHGSGTKRAPTAGELRQLRSELGRLSDKAATWAAQLERGQPAPGRSSGGTTTTTSTTTATTTAASGSGGAPGDAGGPVGKRRAVGDDDWEAARDIGGPKPGAGGAESKRARSSHPAGRGGGSDSDGSNNQSSARSSSHGAGGARVNGDGGAAQRDSVETAVSASPTASLGAGAPVLDDFSRVKVTNQVQIQTYWAAMEPYFRHVTDEDLSFLESAADNQEDYTIPKLGKFYAHKWAEEEVAHFPDHLHSSKTRYIAQSLLAPDTRAKPSHSAGAGSDLADADMSLNKARLAPLTERIVSALVAERLVLHDGDRSQPGSGSDAAGDRLVRSNSGCVSDSEGSDAELGPRLAPPAGEMLSLEDRLKRELRYIGILDEDEDDVNWDDREDDEVCVTMRTLQRQLREQVRVNRARKERLLPIAKEHSGFQEYMQVIDELDKQVEQSYLKRHRLTKSRKRKSAPAKTVSLSDNAINALGRRRRVIQAIGHLFPTSKFALPSASIYCGVPPNPEAHIE</sequence>
<dbReference type="EMBL" id="JANBUN010000636">
    <property type="protein sequence ID" value="KAJ2802320.1"/>
    <property type="molecule type" value="Genomic_DNA"/>
</dbReference>
<name>A0ACC1L7Z8_9FUNG</name>
<evidence type="ECO:0000313" key="2">
    <source>
        <dbReference type="Proteomes" id="UP001140087"/>
    </source>
</evidence>